<dbReference type="InterPro" id="IPR023353">
    <property type="entry name" value="LemA-like_dom_sf"/>
</dbReference>
<accession>A0A7X7R805</accession>
<keyword evidence="5" id="KW-0472">Membrane</keyword>
<evidence type="ECO:0000256" key="2">
    <source>
        <dbReference type="ARBA" id="ARBA00008854"/>
    </source>
</evidence>
<reference evidence="6 7" key="1">
    <citation type="journal article" date="2020" name="Biotechnol. Biofuels">
        <title>New insights from the biogas microbiome by comprehensive genome-resolved metagenomics of nearly 1600 species originating from multiple anaerobic digesters.</title>
        <authorList>
            <person name="Campanaro S."/>
            <person name="Treu L."/>
            <person name="Rodriguez-R L.M."/>
            <person name="Kovalovszki A."/>
            <person name="Ziels R.M."/>
            <person name="Maus I."/>
            <person name="Zhu X."/>
            <person name="Kougias P.G."/>
            <person name="Basile A."/>
            <person name="Luo G."/>
            <person name="Schluter A."/>
            <person name="Konstantinidis K.T."/>
            <person name="Angelidaki I."/>
        </authorList>
    </citation>
    <scope>NUCLEOTIDE SEQUENCE [LARGE SCALE GENOMIC DNA]</scope>
    <source>
        <strain evidence="6">AS06rmzACSIP_256</strain>
    </source>
</reference>
<dbReference type="PANTHER" id="PTHR34478:SF1">
    <property type="entry name" value="PROTEIN LEMA"/>
    <property type="match status" value="1"/>
</dbReference>
<dbReference type="GO" id="GO:0016020">
    <property type="term" value="C:membrane"/>
    <property type="evidence" value="ECO:0007669"/>
    <property type="project" value="UniProtKB-SubCell"/>
</dbReference>
<dbReference type="AlphaFoldDB" id="A0A7X7R805"/>
<comment type="caution">
    <text evidence="6">The sequence shown here is derived from an EMBL/GenBank/DDBJ whole genome shotgun (WGS) entry which is preliminary data.</text>
</comment>
<dbReference type="RefSeq" id="WP_068806671.1">
    <property type="nucleotide sequence ID" value="NZ_MBFM01000003.1"/>
</dbReference>
<dbReference type="Proteomes" id="UP000536534">
    <property type="component" value="Unassembled WGS sequence"/>
</dbReference>
<dbReference type="Pfam" id="PF04011">
    <property type="entry name" value="LemA"/>
    <property type="match status" value="1"/>
</dbReference>
<sequence>MSISAAVLLALVLLVLLYGVVIYNALVRLRHAVDRAWANIDVLLKQRHDELPKLVEVCRQYAQFEQATLARVTEARASVAKARAAHDVAALGAAEGALRSGLGQIFAVVEAYPELRANEHFMQLQSRITALENAIADRREWLNEAVNVHNVRIEQFPDLVVARLLGYTRQPLLQFASAEKADVDLRALFGG</sequence>
<evidence type="ECO:0000313" key="7">
    <source>
        <dbReference type="Proteomes" id="UP000536534"/>
    </source>
</evidence>
<comment type="similarity">
    <text evidence="2">Belongs to the LemA family.</text>
</comment>
<dbReference type="OrthoDB" id="9804152at2"/>
<proteinExistence type="inferred from homology"/>
<dbReference type="PANTHER" id="PTHR34478">
    <property type="entry name" value="PROTEIN LEMA"/>
    <property type="match status" value="1"/>
</dbReference>
<protein>
    <submittedName>
        <fullName evidence="6">LemA family protein</fullName>
    </submittedName>
</protein>
<dbReference type="SUPFAM" id="SSF140478">
    <property type="entry name" value="LemA-like"/>
    <property type="match status" value="1"/>
</dbReference>
<evidence type="ECO:0000256" key="5">
    <source>
        <dbReference type="ARBA" id="ARBA00023136"/>
    </source>
</evidence>
<dbReference type="EMBL" id="JAAYYV010000145">
    <property type="protein sequence ID" value="NLF53863.1"/>
    <property type="molecule type" value="Genomic_DNA"/>
</dbReference>
<comment type="subcellular location">
    <subcellularLocation>
        <location evidence="1">Membrane</location>
        <topology evidence="1">Single-pass membrane protein</topology>
    </subcellularLocation>
</comment>
<gene>
    <name evidence="6" type="ORF">GX576_05605</name>
</gene>
<name>A0A7X7R805_9RHOO</name>
<keyword evidence="3" id="KW-0812">Transmembrane</keyword>
<evidence type="ECO:0000256" key="1">
    <source>
        <dbReference type="ARBA" id="ARBA00004167"/>
    </source>
</evidence>
<organism evidence="6 7">
    <name type="scientific">Thauera phenolivorans</name>
    <dbReference type="NCBI Taxonomy" id="1792543"/>
    <lineage>
        <taxon>Bacteria</taxon>
        <taxon>Pseudomonadati</taxon>
        <taxon>Pseudomonadota</taxon>
        <taxon>Betaproteobacteria</taxon>
        <taxon>Rhodocyclales</taxon>
        <taxon>Zoogloeaceae</taxon>
        <taxon>Thauera</taxon>
    </lineage>
</organism>
<evidence type="ECO:0000256" key="4">
    <source>
        <dbReference type="ARBA" id="ARBA00022989"/>
    </source>
</evidence>
<dbReference type="InterPro" id="IPR007156">
    <property type="entry name" value="MamQ_LemA"/>
</dbReference>
<dbReference type="Gene3D" id="1.20.1440.20">
    <property type="entry name" value="LemA-like domain"/>
    <property type="match status" value="1"/>
</dbReference>
<evidence type="ECO:0000256" key="3">
    <source>
        <dbReference type="ARBA" id="ARBA00022692"/>
    </source>
</evidence>
<keyword evidence="4" id="KW-1133">Transmembrane helix</keyword>
<evidence type="ECO:0000313" key="6">
    <source>
        <dbReference type="EMBL" id="NLF53863.1"/>
    </source>
</evidence>